<dbReference type="Proteomes" id="UP000254765">
    <property type="component" value="Unassembled WGS sequence"/>
</dbReference>
<sequence>MLALIESQTPPTHLLLGSDALSLVRQKLEALGQEIKQWEKLTRSTDG</sequence>
<evidence type="ECO:0000313" key="2">
    <source>
        <dbReference type="Proteomes" id="UP000254765"/>
    </source>
</evidence>
<evidence type="ECO:0000313" key="1">
    <source>
        <dbReference type="EMBL" id="SUI54922.1"/>
    </source>
</evidence>
<reference evidence="1 2" key="1">
    <citation type="submission" date="2018-06" db="EMBL/GenBank/DDBJ databases">
        <authorList>
            <consortium name="Pathogen Informatics"/>
            <person name="Doyle S."/>
        </authorList>
    </citation>
    <scope>NUCLEOTIDE SEQUENCE [LARGE SCALE GENOMIC DNA]</scope>
    <source>
        <strain evidence="1 2">NCTC10211</strain>
    </source>
</reference>
<protein>
    <submittedName>
        <fullName evidence="1">Short chain dehydrogenase</fullName>
    </submittedName>
</protein>
<name>A0A379Z490_SERMA</name>
<dbReference type="EMBL" id="UGYK01000002">
    <property type="protein sequence ID" value="SUI54922.1"/>
    <property type="molecule type" value="Genomic_DNA"/>
</dbReference>
<accession>A0A379Z490</accession>
<organism evidence="1 2">
    <name type="scientific">Serratia marcescens</name>
    <dbReference type="NCBI Taxonomy" id="615"/>
    <lineage>
        <taxon>Bacteria</taxon>
        <taxon>Pseudomonadati</taxon>
        <taxon>Pseudomonadota</taxon>
        <taxon>Gammaproteobacteria</taxon>
        <taxon>Enterobacterales</taxon>
        <taxon>Yersiniaceae</taxon>
        <taxon>Serratia</taxon>
    </lineage>
</organism>
<gene>
    <name evidence="1" type="ORF">NCTC10211_03063</name>
</gene>
<dbReference type="AlphaFoldDB" id="A0A379Z490"/>
<proteinExistence type="predicted"/>